<comment type="caution">
    <text evidence="1">The sequence shown here is derived from an EMBL/GenBank/DDBJ whole genome shotgun (WGS) entry which is preliminary data.</text>
</comment>
<reference evidence="1" key="2">
    <citation type="submission" date="2021-08" db="EMBL/GenBank/DDBJ databases">
        <authorList>
            <person name="Tani A."/>
            <person name="Ola A."/>
            <person name="Ogura Y."/>
            <person name="Katsura K."/>
            <person name="Hayashi T."/>
        </authorList>
    </citation>
    <scope>NUCLEOTIDE SEQUENCE</scope>
    <source>
        <strain evidence="1">DSM 19015</strain>
    </source>
</reference>
<name>A0ABQ4S471_9HYPH</name>
<dbReference type="EMBL" id="BPQP01000064">
    <property type="protein sequence ID" value="GJD96603.1"/>
    <property type="molecule type" value="Genomic_DNA"/>
</dbReference>
<organism evidence="1 2">
    <name type="scientific">Methylobacterium iners</name>
    <dbReference type="NCBI Taxonomy" id="418707"/>
    <lineage>
        <taxon>Bacteria</taxon>
        <taxon>Pseudomonadati</taxon>
        <taxon>Pseudomonadota</taxon>
        <taxon>Alphaproteobacteria</taxon>
        <taxon>Hyphomicrobiales</taxon>
        <taxon>Methylobacteriaceae</taxon>
        <taxon>Methylobacterium</taxon>
    </lineage>
</organism>
<dbReference type="Proteomes" id="UP001055125">
    <property type="component" value="Unassembled WGS sequence"/>
</dbReference>
<gene>
    <name evidence="1" type="ORF">OCOJLMKI_3826</name>
</gene>
<evidence type="ECO:0000313" key="1">
    <source>
        <dbReference type="EMBL" id="GJD96603.1"/>
    </source>
</evidence>
<reference evidence="1" key="1">
    <citation type="journal article" date="2021" name="Front. Microbiol.">
        <title>Comprehensive Comparative Genomics and Phenotyping of Methylobacterium Species.</title>
        <authorList>
            <person name="Alessa O."/>
            <person name="Ogura Y."/>
            <person name="Fujitani Y."/>
            <person name="Takami H."/>
            <person name="Hayashi T."/>
            <person name="Sahin N."/>
            <person name="Tani A."/>
        </authorList>
    </citation>
    <scope>NUCLEOTIDE SEQUENCE</scope>
    <source>
        <strain evidence="1">DSM 19015</strain>
    </source>
</reference>
<dbReference type="RefSeq" id="WP_238245699.1">
    <property type="nucleotide sequence ID" value="NZ_BPQP01000064.1"/>
</dbReference>
<sequence>MPLNSPLYENLKGQVYDIAQIAAGRGNAEAQTEGFRDVYDLIMSDSDHPRQPAFLGLIMDRLSEKQRPILLDGLAREYAGVDSWMAYVDREE</sequence>
<accession>A0ABQ4S471</accession>
<protein>
    <submittedName>
        <fullName evidence="1">Uncharacterized protein</fullName>
    </submittedName>
</protein>
<keyword evidence="2" id="KW-1185">Reference proteome</keyword>
<proteinExistence type="predicted"/>
<evidence type="ECO:0000313" key="2">
    <source>
        <dbReference type="Proteomes" id="UP001055125"/>
    </source>
</evidence>